<gene>
    <name evidence="4" type="ORF">S2091_2442</name>
</gene>
<sequence length="314" mass="33844">MNKHILLTGASGFVGGPLAQHLIAQGAQMTCVVRTPFQLSGAQMVTVDGIDDSTDWTASLKGIDTVIHCAARVHIMNDTSPDPLADFRRINVAGTLNLARQALAAGVNRFIYLSSIKVNGEHTDLGKAFNELDKPDPQDSYGVSKFEAEQALLELSSITGLEVVIIRPPLVYGPGVKANFLNMLKLVRSGIPLPFGAINNKRSFVYVENLISLITLCIDHPNAANQVFLVSDGCDLSTTELLRQFAGGLGVKQWLLPVPESWLTIAAMLLGKKAVAQRLCGSLQVDTSKARQLLGWEPPMSVEQGMKLTAKSLN</sequence>
<dbReference type="SUPFAM" id="SSF51735">
    <property type="entry name" value="NAD(P)-binding Rossmann-fold domains"/>
    <property type="match status" value="1"/>
</dbReference>
<evidence type="ECO:0000256" key="1">
    <source>
        <dbReference type="ARBA" id="ARBA00005125"/>
    </source>
</evidence>
<accession>A0A2S9GYA9</accession>
<dbReference type="OrthoDB" id="9801056at2"/>
<dbReference type="Gene3D" id="3.40.50.720">
    <property type="entry name" value="NAD(P)-binding Rossmann-like Domain"/>
    <property type="match status" value="1"/>
</dbReference>
<dbReference type="PANTHER" id="PTHR43000">
    <property type="entry name" value="DTDP-D-GLUCOSE 4,6-DEHYDRATASE-RELATED"/>
    <property type="match status" value="1"/>
</dbReference>
<comment type="pathway">
    <text evidence="1">Bacterial outer membrane biogenesis; LPS O-antigen biosynthesis.</text>
</comment>
<dbReference type="InterPro" id="IPR036291">
    <property type="entry name" value="NAD(P)-bd_dom_sf"/>
</dbReference>
<proteinExistence type="inferred from homology"/>
<dbReference type="InterPro" id="IPR001509">
    <property type="entry name" value="Epimerase_deHydtase"/>
</dbReference>
<evidence type="ECO:0000313" key="5">
    <source>
        <dbReference type="Proteomes" id="UP000237839"/>
    </source>
</evidence>
<protein>
    <submittedName>
        <fullName evidence="4">Nucleoside-diphosphate-sugar epimerase</fullName>
    </submittedName>
</protein>
<comment type="caution">
    <text evidence="4">The sequence shown here is derived from an EMBL/GenBank/DDBJ whole genome shotgun (WGS) entry which is preliminary data.</text>
</comment>
<dbReference type="RefSeq" id="WP_105532196.1">
    <property type="nucleotide sequence ID" value="NZ_PUGF01000011.1"/>
</dbReference>
<comment type="similarity">
    <text evidence="2">Belongs to the NAD(P)-dependent epimerase/dehydratase family.</text>
</comment>
<dbReference type="AlphaFoldDB" id="A0A2S9GYA9"/>
<keyword evidence="5" id="KW-1185">Reference proteome</keyword>
<dbReference type="EMBL" id="PUGF01000011">
    <property type="protein sequence ID" value="PRC92712.1"/>
    <property type="molecule type" value="Genomic_DNA"/>
</dbReference>
<feature type="domain" description="NAD-dependent epimerase/dehydratase" evidence="3">
    <location>
        <begin position="5"/>
        <end position="225"/>
    </location>
</feature>
<evidence type="ECO:0000313" key="4">
    <source>
        <dbReference type="EMBL" id="PRC92712.1"/>
    </source>
</evidence>
<dbReference type="Pfam" id="PF01370">
    <property type="entry name" value="Epimerase"/>
    <property type="match status" value="1"/>
</dbReference>
<dbReference type="CDD" id="cd05232">
    <property type="entry name" value="UDP_G4E_4_SDR_e"/>
    <property type="match status" value="1"/>
</dbReference>
<evidence type="ECO:0000259" key="3">
    <source>
        <dbReference type="Pfam" id="PF01370"/>
    </source>
</evidence>
<organism evidence="4 5">
    <name type="scientific">Solimicrobium silvestre</name>
    <dbReference type="NCBI Taxonomy" id="2099400"/>
    <lineage>
        <taxon>Bacteria</taxon>
        <taxon>Pseudomonadati</taxon>
        <taxon>Pseudomonadota</taxon>
        <taxon>Betaproteobacteria</taxon>
        <taxon>Burkholderiales</taxon>
        <taxon>Oxalobacteraceae</taxon>
        <taxon>Solimicrobium</taxon>
    </lineage>
</organism>
<dbReference type="Proteomes" id="UP000237839">
    <property type="component" value="Unassembled WGS sequence"/>
</dbReference>
<reference evidence="4 5" key="1">
    <citation type="submission" date="2018-02" db="EMBL/GenBank/DDBJ databases">
        <title>Solimicrobium silvestre gen. nov., sp. nov., isolated from alpine forest soil.</title>
        <authorList>
            <person name="Margesin R."/>
            <person name="Albuquerque L."/>
            <person name="Zhang D.-C."/>
            <person name="Froufe H.J.C."/>
            <person name="Severino R."/>
            <person name="Roxo I."/>
            <person name="Egas C."/>
            <person name="Da Costa M.S."/>
        </authorList>
    </citation>
    <scope>NUCLEOTIDE SEQUENCE [LARGE SCALE GENOMIC DNA]</scope>
    <source>
        <strain evidence="4 5">S20-91</strain>
    </source>
</reference>
<name>A0A2S9GYA9_9BURK</name>
<evidence type="ECO:0000256" key="2">
    <source>
        <dbReference type="ARBA" id="ARBA00007637"/>
    </source>
</evidence>